<feature type="repeat" description="ANK" evidence="8">
    <location>
        <begin position="224"/>
        <end position="256"/>
    </location>
</feature>
<feature type="repeat" description="ANK" evidence="8">
    <location>
        <begin position="156"/>
        <end position="188"/>
    </location>
</feature>
<dbReference type="PANTHER" id="PTHR47143:SF1">
    <property type="entry name" value="ION_TRANS DOMAIN-CONTAINING PROTEIN"/>
    <property type="match status" value="1"/>
</dbReference>
<feature type="non-terminal residue" evidence="9">
    <location>
        <position position="1"/>
    </location>
</feature>
<feature type="repeat" description="ANK" evidence="8">
    <location>
        <begin position="292"/>
        <end position="324"/>
    </location>
</feature>
<dbReference type="GO" id="GO:1902495">
    <property type="term" value="C:transmembrane transporter complex"/>
    <property type="evidence" value="ECO:0007669"/>
    <property type="project" value="TreeGrafter"/>
</dbReference>
<evidence type="ECO:0000313" key="9">
    <source>
        <dbReference type="EMBL" id="CAE8595404.1"/>
    </source>
</evidence>
<reference evidence="9" key="1">
    <citation type="submission" date="2021-02" db="EMBL/GenBank/DDBJ databases">
        <authorList>
            <person name="Dougan E. K."/>
            <person name="Rhodes N."/>
            <person name="Thang M."/>
            <person name="Chan C."/>
        </authorList>
    </citation>
    <scope>NUCLEOTIDE SEQUENCE</scope>
</reference>
<dbReference type="GO" id="GO:0034220">
    <property type="term" value="P:monoatomic ion transmembrane transport"/>
    <property type="evidence" value="ECO:0007669"/>
    <property type="project" value="UniProtKB-KW"/>
</dbReference>
<evidence type="ECO:0000256" key="3">
    <source>
        <dbReference type="ARBA" id="ARBA00022737"/>
    </source>
</evidence>
<feature type="repeat" description="ANK" evidence="8">
    <location>
        <begin position="190"/>
        <end position="222"/>
    </location>
</feature>
<comment type="caution">
    <text evidence="9">The sequence shown here is derived from an EMBL/GenBank/DDBJ whole genome shotgun (WGS) entry which is preliminary data.</text>
</comment>
<dbReference type="GO" id="GO:0022857">
    <property type="term" value="F:transmembrane transporter activity"/>
    <property type="evidence" value="ECO:0007669"/>
    <property type="project" value="TreeGrafter"/>
</dbReference>
<evidence type="ECO:0000256" key="5">
    <source>
        <dbReference type="ARBA" id="ARBA00023065"/>
    </source>
</evidence>
<keyword evidence="1" id="KW-0813">Transport</keyword>
<keyword evidence="6" id="KW-0325">Glycoprotein</keyword>
<evidence type="ECO:0000256" key="1">
    <source>
        <dbReference type="ARBA" id="ARBA00022448"/>
    </source>
</evidence>
<gene>
    <name evidence="9" type="ORF">PGLA1383_LOCUS13915</name>
</gene>
<feature type="repeat" description="ANK" evidence="8">
    <location>
        <begin position="326"/>
        <end position="358"/>
    </location>
</feature>
<evidence type="ECO:0000313" key="10">
    <source>
        <dbReference type="Proteomes" id="UP000654075"/>
    </source>
</evidence>
<accession>A0A813E0J2</accession>
<dbReference type="OrthoDB" id="20872at2759"/>
<dbReference type="Proteomes" id="UP000654075">
    <property type="component" value="Unassembled WGS sequence"/>
</dbReference>
<dbReference type="Gene3D" id="1.25.40.20">
    <property type="entry name" value="Ankyrin repeat-containing domain"/>
    <property type="match status" value="4"/>
</dbReference>
<dbReference type="SUPFAM" id="SSF48403">
    <property type="entry name" value="Ankyrin repeat"/>
    <property type="match status" value="2"/>
</dbReference>
<dbReference type="EMBL" id="CAJNNV010007820">
    <property type="protein sequence ID" value="CAE8595404.1"/>
    <property type="molecule type" value="Genomic_DNA"/>
</dbReference>
<evidence type="ECO:0000256" key="7">
    <source>
        <dbReference type="ARBA" id="ARBA00023303"/>
    </source>
</evidence>
<dbReference type="InterPro" id="IPR036770">
    <property type="entry name" value="Ankyrin_rpt-contain_sf"/>
</dbReference>
<organism evidence="9 10">
    <name type="scientific">Polarella glacialis</name>
    <name type="common">Dinoflagellate</name>
    <dbReference type="NCBI Taxonomy" id="89957"/>
    <lineage>
        <taxon>Eukaryota</taxon>
        <taxon>Sar</taxon>
        <taxon>Alveolata</taxon>
        <taxon>Dinophyceae</taxon>
        <taxon>Suessiales</taxon>
        <taxon>Suessiaceae</taxon>
        <taxon>Polarella</taxon>
    </lineage>
</organism>
<evidence type="ECO:0000256" key="4">
    <source>
        <dbReference type="ARBA" id="ARBA00023043"/>
    </source>
</evidence>
<feature type="non-terminal residue" evidence="9">
    <location>
        <position position="582"/>
    </location>
</feature>
<dbReference type="PROSITE" id="PS50297">
    <property type="entry name" value="ANK_REP_REGION"/>
    <property type="match status" value="6"/>
</dbReference>
<evidence type="ECO:0000256" key="6">
    <source>
        <dbReference type="ARBA" id="ARBA00023180"/>
    </source>
</evidence>
<dbReference type="InterPro" id="IPR052076">
    <property type="entry name" value="TRP_cation_channel"/>
</dbReference>
<sequence length="582" mass="61612">VSIAGDTVADINLSDPWFADHVGHLGESNSVTTISVSVLKKHLQDLIGIPYYTQQLCLDEEVDVVQDDFDIQPPAKFTLVRLPYVEDNSASERLRGAAGGGDAQAVLRELLSPSHPDGGVDDVTTALCLASEAGHLEIVLLLHAAGADKDKVSLQDGLTPLFFASEAGHLEIASFLVRAGADKDKATLQDGLFPLYTASRAGHLEIVRFLVSAGADKDKATLQDDITPLYTASEAGHLEIVCFLVSAGADKDKATLQHGLTPLFAASQAGHLEIVRSLVSAGADKNKAALQDGFTPLFAASEAGHLEIVRSLVRAGADKDKATLQDGYTPLFAASEAGHLEIVRFLVSAGADKDKATLLAWPHPALAASRAGHLEIVRFLVSTGRVSRLRVGARGCQFGSSMLARQHLESGRVSIAGDTVADINLSDPWFADHVGHLGESNSVTTISVSVLKKHLQDLIGIPYYTQQLCLDEEVDVVQDDFDIQPPAKFTLVRLPYVEDNSASERLRGAAGGGDAQAVLRELLSPSHPDGGVDDVTTALCLASEAGHLEIVLLLHAAGADKDKVSLQDGLTPLFFASEAGHL</sequence>
<dbReference type="SMART" id="SM00248">
    <property type="entry name" value="ANK"/>
    <property type="match status" value="9"/>
</dbReference>
<dbReference type="InterPro" id="IPR002110">
    <property type="entry name" value="Ankyrin_rpt"/>
</dbReference>
<evidence type="ECO:0000256" key="8">
    <source>
        <dbReference type="PROSITE-ProRule" id="PRU00023"/>
    </source>
</evidence>
<keyword evidence="4 8" id="KW-0040">ANK repeat</keyword>
<dbReference type="Pfam" id="PF12796">
    <property type="entry name" value="Ank_2"/>
    <property type="match status" value="2"/>
</dbReference>
<dbReference type="PRINTS" id="PR01415">
    <property type="entry name" value="ANKYRIN"/>
</dbReference>
<dbReference type="AlphaFoldDB" id="A0A813E0J2"/>
<keyword evidence="5" id="KW-0406">Ion transport</keyword>
<name>A0A813E0J2_POLGL</name>
<evidence type="ECO:0000256" key="2">
    <source>
        <dbReference type="ARBA" id="ARBA00022606"/>
    </source>
</evidence>
<proteinExistence type="predicted"/>
<keyword evidence="3" id="KW-0677">Repeat</keyword>
<dbReference type="Pfam" id="PF00023">
    <property type="entry name" value="Ank"/>
    <property type="match status" value="2"/>
</dbReference>
<protein>
    <submittedName>
        <fullName evidence="9">Uncharacterized protein</fullName>
    </submittedName>
</protein>
<feature type="repeat" description="ANK" evidence="8">
    <location>
        <begin position="258"/>
        <end position="290"/>
    </location>
</feature>
<keyword evidence="2" id="KW-0716">Sensory transduction</keyword>
<keyword evidence="10" id="KW-1185">Reference proteome</keyword>
<keyword evidence="7" id="KW-0407">Ion channel</keyword>
<dbReference type="PROSITE" id="PS50088">
    <property type="entry name" value="ANK_REPEAT"/>
    <property type="match status" value="6"/>
</dbReference>
<dbReference type="PANTHER" id="PTHR47143">
    <property type="entry name" value="TRANSIENT RECEPTOR POTENTIAL CATION CHANNEL PROTEIN PAINLESS"/>
    <property type="match status" value="1"/>
</dbReference>